<accession>A0A4R4EK47</accession>
<dbReference type="PANTHER" id="PTHR31793:SF27">
    <property type="entry name" value="NOVEL THIOESTERASE SUPERFAMILY DOMAIN AND SAPOSIN A-TYPE DOMAIN CONTAINING PROTEIN (0610012H03RIK)"/>
    <property type="match status" value="1"/>
</dbReference>
<comment type="similarity">
    <text evidence="1">Belongs to the 4-hydroxybenzoyl-CoA thioesterase family.</text>
</comment>
<dbReference type="RefSeq" id="WP_132417211.1">
    <property type="nucleotide sequence ID" value="NZ_SKFG01000004.1"/>
</dbReference>
<dbReference type="PANTHER" id="PTHR31793">
    <property type="entry name" value="4-HYDROXYBENZOYL-COA THIOESTERASE FAMILY MEMBER"/>
    <property type="match status" value="1"/>
</dbReference>
<proteinExistence type="inferred from homology"/>
<evidence type="ECO:0000313" key="3">
    <source>
        <dbReference type="EMBL" id="TCZ78761.1"/>
    </source>
</evidence>
<dbReference type="Gene3D" id="3.10.129.10">
    <property type="entry name" value="Hotdog Thioesterase"/>
    <property type="match status" value="1"/>
</dbReference>
<evidence type="ECO:0000313" key="4">
    <source>
        <dbReference type="Proteomes" id="UP000295418"/>
    </source>
</evidence>
<dbReference type="InterPro" id="IPR006684">
    <property type="entry name" value="YbgC/YbaW"/>
</dbReference>
<name>A0A4R4EK47_9BACL</name>
<dbReference type="Proteomes" id="UP000295418">
    <property type="component" value="Unassembled WGS sequence"/>
</dbReference>
<dbReference type="SUPFAM" id="SSF54637">
    <property type="entry name" value="Thioesterase/thiol ester dehydrase-isomerase"/>
    <property type="match status" value="1"/>
</dbReference>
<dbReference type="CDD" id="cd00586">
    <property type="entry name" value="4HBT"/>
    <property type="match status" value="1"/>
</dbReference>
<gene>
    <name evidence="3" type="ORF">E0485_06695</name>
</gene>
<dbReference type="OrthoDB" id="9799036at2"/>
<dbReference type="InterPro" id="IPR029069">
    <property type="entry name" value="HotDog_dom_sf"/>
</dbReference>
<dbReference type="PIRSF" id="PIRSF003230">
    <property type="entry name" value="YbgC"/>
    <property type="match status" value="1"/>
</dbReference>
<protein>
    <submittedName>
        <fullName evidence="3">Acyl-CoA thioesterase</fullName>
    </submittedName>
</protein>
<dbReference type="EMBL" id="SKFG01000004">
    <property type="protein sequence ID" value="TCZ78761.1"/>
    <property type="molecule type" value="Genomic_DNA"/>
</dbReference>
<keyword evidence="4" id="KW-1185">Reference proteome</keyword>
<dbReference type="InterPro" id="IPR050563">
    <property type="entry name" value="4-hydroxybenzoyl-CoA_TE"/>
</dbReference>
<evidence type="ECO:0000256" key="1">
    <source>
        <dbReference type="ARBA" id="ARBA00005953"/>
    </source>
</evidence>
<comment type="caution">
    <text evidence="3">The sequence shown here is derived from an EMBL/GenBank/DDBJ whole genome shotgun (WGS) entry which is preliminary data.</text>
</comment>
<dbReference type="Pfam" id="PF13279">
    <property type="entry name" value="4HBT_2"/>
    <property type="match status" value="1"/>
</dbReference>
<reference evidence="3 4" key="1">
    <citation type="submission" date="2019-03" db="EMBL/GenBank/DDBJ databases">
        <authorList>
            <person name="Kim M.K.M."/>
        </authorList>
    </citation>
    <scope>NUCLEOTIDE SEQUENCE [LARGE SCALE GENOMIC DNA]</scope>
    <source>
        <strain evidence="3 4">18JY21-1</strain>
    </source>
</reference>
<evidence type="ECO:0000256" key="2">
    <source>
        <dbReference type="ARBA" id="ARBA00022801"/>
    </source>
</evidence>
<organism evidence="3 4">
    <name type="scientific">Paenibacillus albiflavus</name>
    <dbReference type="NCBI Taxonomy" id="2545760"/>
    <lineage>
        <taxon>Bacteria</taxon>
        <taxon>Bacillati</taxon>
        <taxon>Bacillota</taxon>
        <taxon>Bacilli</taxon>
        <taxon>Bacillales</taxon>
        <taxon>Paenibacillaceae</taxon>
        <taxon>Paenibacillus</taxon>
    </lineage>
</organism>
<keyword evidence="2" id="KW-0378">Hydrolase</keyword>
<dbReference type="GO" id="GO:0047617">
    <property type="term" value="F:fatty acyl-CoA hydrolase activity"/>
    <property type="evidence" value="ECO:0007669"/>
    <property type="project" value="TreeGrafter"/>
</dbReference>
<sequence>MAKPTYIVPSLEEWLKSFEFYSTVKVRYCETDMSGHVNNISYLVYLEQARGEYLLSLGAFNSSTTVVTADIWCHYHSEAFYADQLVVGVRVARLGNSSVDLEYCIIAAQDRRLVATAAGTIVMVDMQTKKPIPIPDPIRMSLNLS</sequence>
<dbReference type="AlphaFoldDB" id="A0A4R4EK47"/>